<proteinExistence type="inferred from homology"/>
<dbReference type="PANTHER" id="PTHR11717:SF31">
    <property type="entry name" value="LOW MOLECULAR WEIGHT PROTEIN-TYROSINE-PHOSPHATASE ETP-RELATED"/>
    <property type="match status" value="1"/>
</dbReference>
<sequence length="182" mass="20902">MLNKIRNNYGGIKAFLRHMKFNATGYFTQKRLKTIIFNSKSRIVFVCKGNICRSAFAHWYMKGKVKNTVISFGLITDTGKPANNRILKQSEQIGIDLTSHLTTAVEDYQHKETDILVCMEPWQFKALRDRFPGATITILSAYLNKPRLYLHDPYASSEAYVKTSLDLIKESVDNWIELSKTS</sequence>
<evidence type="ECO:0000256" key="4">
    <source>
        <dbReference type="ARBA" id="ARBA00022912"/>
    </source>
</evidence>
<dbReference type="InterPro" id="IPR050438">
    <property type="entry name" value="LMW_PTPase"/>
</dbReference>
<comment type="similarity">
    <text evidence="1">Belongs to the low molecular weight phosphotyrosine protein phosphatase family.</text>
</comment>
<comment type="catalytic activity">
    <reaction evidence="5">
        <text>O-phospho-L-tyrosyl-[protein] + H2O = L-tyrosyl-[protein] + phosphate</text>
        <dbReference type="Rhea" id="RHEA:10684"/>
        <dbReference type="Rhea" id="RHEA-COMP:10136"/>
        <dbReference type="Rhea" id="RHEA-COMP:20101"/>
        <dbReference type="ChEBI" id="CHEBI:15377"/>
        <dbReference type="ChEBI" id="CHEBI:43474"/>
        <dbReference type="ChEBI" id="CHEBI:46858"/>
        <dbReference type="ChEBI" id="CHEBI:61978"/>
        <dbReference type="EC" id="3.1.3.48"/>
    </reaction>
</comment>
<name>A0A316G1N5_9GAMM</name>
<feature type="active site" description="Nucleophile" evidence="6">
    <location>
        <position position="47"/>
    </location>
</feature>
<dbReference type="PANTHER" id="PTHR11717">
    <property type="entry name" value="LOW MOLECULAR WEIGHT PROTEIN TYROSINE PHOSPHATASE"/>
    <property type="match status" value="1"/>
</dbReference>
<dbReference type="EMBL" id="QGGU01000002">
    <property type="protein sequence ID" value="PWK53710.1"/>
    <property type="molecule type" value="Genomic_DNA"/>
</dbReference>
<organism evidence="8 9">
    <name type="scientific">Pleionea mediterranea</name>
    <dbReference type="NCBI Taxonomy" id="523701"/>
    <lineage>
        <taxon>Bacteria</taxon>
        <taxon>Pseudomonadati</taxon>
        <taxon>Pseudomonadota</taxon>
        <taxon>Gammaproteobacteria</taxon>
        <taxon>Oceanospirillales</taxon>
        <taxon>Pleioneaceae</taxon>
        <taxon>Pleionea</taxon>
    </lineage>
</organism>
<feature type="active site" description="Proton donor" evidence="6">
    <location>
        <position position="152"/>
    </location>
</feature>
<reference evidence="8 9" key="1">
    <citation type="submission" date="2018-05" db="EMBL/GenBank/DDBJ databases">
        <title>Genomic Encyclopedia of Type Strains, Phase IV (KMG-IV): sequencing the most valuable type-strain genomes for metagenomic binning, comparative biology and taxonomic classification.</title>
        <authorList>
            <person name="Goeker M."/>
        </authorList>
    </citation>
    <scope>NUCLEOTIDE SEQUENCE [LARGE SCALE GENOMIC DNA]</scope>
    <source>
        <strain evidence="8 9">DSM 25350</strain>
    </source>
</reference>
<dbReference type="EC" id="3.1.3.48" evidence="2"/>
<dbReference type="SUPFAM" id="SSF52788">
    <property type="entry name" value="Phosphotyrosine protein phosphatases I"/>
    <property type="match status" value="1"/>
</dbReference>
<evidence type="ECO:0000256" key="3">
    <source>
        <dbReference type="ARBA" id="ARBA00022801"/>
    </source>
</evidence>
<evidence type="ECO:0000256" key="1">
    <source>
        <dbReference type="ARBA" id="ARBA00011063"/>
    </source>
</evidence>
<feature type="active site" evidence="6">
    <location>
        <position position="53"/>
    </location>
</feature>
<dbReference type="Proteomes" id="UP000245790">
    <property type="component" value="Unassembled WGS sequence"/>
</dbReference>
<feature type="domain" description="Phosphotyrosine protein phosphatase I" evidence="7">
    <location>
        <begin position="41"/>
        <end position="178"/>
    </location>
</feature>
<evidence type="ECO:0000313" key="8">
    <source>
        <dbReference type="EMBL" id="PWK53710.1"/>
    </source>
</evidence>
<dbReference type="AlphaFoldDB" id="A0A316G1N5"/>
<dbReference type="GO" id="GO:0004725">
    <property type="term" value="F:protein tyrosine phosphatase activity"/>
    <property type="evidence" value="ECO:0007669"/>
    <property type="project" value="UniProtKB-EC"/>
</dbReference>
<dbReference type="SMART" id="SM00226">
    <property type="entry name" value="LMWPc"/>
    <property type="match status" value="1"/>
</dbReference>
<dbReference type="Gene3D" id="3.40.50.2300">
    <property type="match status" value="1"/>
</dbReference>
<comment type="caution">
    <text evidence="8">The sequence shown here is derived from an EMBL/GenBank/DDBJ whole genome shotgun (WGS) entry which is preliminary data.</text>
</comment>
<evidence type="ECO:0000313" key="9">
    <source>
        <dbReference type="Proteomes" id="UP000245790"/>
    </source>
</evidence>
<dbReference type="RefSeq" id="WP_109761781.1">
    <property type="nucleotide sequence ID" value="NZ_QGGU01000002.1"/>
</dbReference>
<evidence type="ECO:0000256" key="5">
    <source>
        <dbReference type="ARBA" id="ARBA00051722"/>
    </source>
</evidence>
<evidence type="ECO:0000256" key="6">
    <source>
        <dbReference type="PIRSR" id="PIRSR617867-1"/>
    </source>
</evidence>
<gene>
    <name evidence="8" type="ORF">C8D97_10298</name>
</gene>
<dbReference type="PRINTS" id="PR00719">
    <property type="entry name" value="LMWPTPASE"/>
</dbReference>
<protein>
    <recommendedName>
        <fullName evidence="2">protein-tyrosine-phosphatase</fullName>
        <ecNumber evidence="2">3.1.3.48</ecNumber>
    </recommendedName>
</protein>
<evidence type="ECO:0000259" key="7">
    <source>
        <dbReference type="SMART" id="SM00226"/>
    </source>
</evidence>
<dbReference type="Pfam" id="PF01451">
    <property type="entry name" value="LMWPc"/>
    <property type="match status" value="1"/>
</dbReference>
<keyword evidence="3" id="KW-0378">Hydrolase</keyword>
<dbReference type="OrthoDB" id="9784339at2"/>
<keyword evidence="4" id="KW-0904">Protein phosphatase</keyword>
<accession>A0A316G1N5</accession>
<dbReference type="InterPro" id="IPR036196">
    <property type="entry name" value="Ptyr_pPase_sf"/>
</dbReference>
<evidence type="ECO:0000256" key="2">
    <source>
        <dbReference type="ARBA" id="ARBA00013064"/>
    </source>
</evidence>
<keyword evidence="9" id="KW-1185">Reference proteome</keyword>
<dbReference type="InterPro" id="IPR023485">
    <property type="entry name" value="Ptyr_pPase"/>
</dbReference>
<dbReference type="InterPro" id="IPR017867">
    <property type="entry name" value="Tyr_phospatase_low_mol_wt"/>
</dbReference>